<proteinExistence type="inferred from homology"/>
<name>A0A4U3KZ41_9BACT</name>
<gene>
    <name evidence="9" type="ORF">FC093_14835</name>
</gene>
<dbReference type="Proteomes" id="UP000305848">
    <property type="component" value="Unassembled WGS sequence"/>
</dbReference>
<dbReference type="PANTHER" id="PTHR30576:SF0">
    <property type="entry name" value="UNDECAPRENYL-PHOSPHATE N-ACETYLGALACTOSAMINYL 1-PHOSPHATE TRANSFERASE-RELATED"/>
    <property type="match status" value="1"/>
</dbReference>
<comment type="caution">
    <text evidence="9">The sequence shown here is derived from an EMBL/GenBank/DDBJ whole genome shotgun (WGS) entry which is preliminary data.</text>
</comment>
<reference evidence="9 10" key="1">
    <citation type="submission" date="2019-05" db="EMBL/GenBank/DDBJ databases">
        <title>Panacibacter sp. strain 17mud1-8 Genome sequencing and assembly.</title>
        <authorList>
            <person name="Chhetri G."/>
        </authorList>
    </citation>
    <scope>NUCLEOTIDE SEQUENCE [LARGE SCALE GENOMIC DNA]</scope>
    <source>
        <strain evidence="9 10">17mud1-8</strain>
    </source>
</reference>
<evidence type="ECO:0000256" key="2">
    <source>
        <dbReference type="ARBA" id="ARBA00006464"/>
    </source>
</evidence>
<dbReference type="Pfam" id="PF13727">
    <property type="entry name" value="CoA_binding_3"/>
    <property type="match status" value="1"/>
</dbReference>
<dbReference type="InterPro" id="IPR017475">
    <property type="entry name" value="EPS_sugar_tfrase"/>
</dbReference>
<evidence type="ECO:0000256" key="3">
    <source>
        <dbReference type="ARBA" id="ARBA00022679"/>
    </source>
</evidence>
<dbReference type="InterPro" id="IPR017473">
    <property type="entry name" value="Undecaprenyl-P_gluc_Ptfrase"/>
</dbReference>
<dbReference type="GO" id="GO:0016020">
    <property type="term" value="C:membrane"/>
    <property type="evidence" value="ECO:0007669"/>
    <property type="project" value="UniProtKB-SubCell"/>
</dbReference>
<evidence type="ECO:0000256" key="1">
    <source>
        <dbReference type="ARBA" id="ARBA00004141"/>
    </source>
</evidence>
<dbReference type="AlphaFoldDB" id="A0A4U3KZ41"/>
<feature type="domain" description="Bacterial sugar transferase" evidence="8">
    <location>
        <begin position="273"/>
        <end position="457"/>
    </location>
</feature>
<sequence length="464" mass="53718">MGKRYGFLLKVMLLFMDLCLLNCCSLLAYWLIDLPANSWLLINLFICNSCWVLSAVFCKLYKSGARTTMRAITSRTVKTVIVNVSVQMLLFHFLKKAHLPHHVLLSIICSYSLLIIASRIFINNVLEFFIEKAKLQRKTAIVGYNNTGVQLANLLQQRKSMYSFEGFFDNPDTKYDGLLVDNKGKIVGSIDHCIDYAVKNDIREIYSTILPHQSVAMQKLMEVADKNCVRIRFVHDNNLSASTQHRIEYFLDELPVISLRSEPLQNFRNRLFKRAVDVAISGFALLFILSWLTPILAVIIKVQSPGPVFFKQQRSGKNNVPFWCYKFRSMTVNDKSDTLQATKNDPRVTPIGAFLRKSSLDEFPQFWNVFIGDMSIIGPRPHMLKHTEQYSAIINRYMIRQFLKPGITGWAQANGYRGETESVELMEKRVEHDIWYMENWSPNLDLKIFVRTLLSIFMREERAY</sequence>
<dbReference type="OrthoDB" id="9808602at2"/>
<evidence type="ECO:0000256" key="5">
    <source>
        <dbReference type="ARBA" id="ARBA00022989"/>
    </source>
</evidence>
<dbReference type="InterPro" id="IPR003362">
    <property type="entry name" value="Bact_transf"/>
</dbReference>
<dbReference type="RefSeq" id="WP_137262589.1">
    <property type="nucleotide sequence ID" value="NZ_SZQL01000012.1"/>
</dbReference>
<evidence type="ECO:0000256" key="6">
    <source>
        <dbReference type="ARBA" id="ARBA00023136"/>
    </source>
</evidence>
<feature type="transmembrane region" description="Helical" evidence="7">
    <location>
        <begin position="77"/>
        <end position="94"/>
    </location>
</feature>
<dbReference type="EMBL" id="SZQL01000012">
    <property type="protein sequence ID" value="TKK67159.1"/>
    <property type="molecule type" value="Genomic_DNA"/>
</dbReference>
<dbReference type="EC" id="2.7.8.31" evidence="9"/>
<comment type="similarity">
    <text evidence="2">Belongs to the bacterial sugar transferase family.</text>
</comment>
<feature type="transmembrane region" description="Helical" evidence="7">
    <location>
        <begin position="278"/>
        <end position="300"/>
    </location>
</feature>
<keyword evidence="6 7" id="KW-0472">Membrane</keyword>
<comment type="subcellular location">
    <subcellularLocation>
        <location evidence="1">Membrane</location>
        <topology evidence="1">Multi-pass membrane protein</topology>
    </subcellularLocation>
</comment>
<organism evidence="9 10">
    <name type="scientific">Ilyomonas limi</name>
    <dbReference type="NCBI Taxonomy" id="2575867"/>
    <lineage>
        <taxon>Bacteria</taxon>
        <taxon>Pseudomonadati</taxon>
        <taxon>Bacteroidota</taxon>
        <taxon>Chitinophagia</taxon>
        <taxon>Chitinophagales</taxon>
        <taxon>Chitinophagaceae</taxon>
        <taxon>Ilyomonas</taxon>
    </lineage>
</organism>
<dbReference type="NCBIfam" id="TIGR03025">
    <property type="entry name" value="EPS_sugtrans"/>
    <property type="match status" value="1"/>
</dbReference>
<protein>
    <submittedName>
        <fullName evidence="9">Undecaprenyl-phosphate glucose phosphotransferase</fullName>
        <ecNumber evidence="9">2.7.8.31</ecNumber>
    </submittedName>
</protein>
<evidence type="ECO:0000259" key="8">
    <source>
        <dbReference type="Pfam" id="PF02397"/>
    </source>
</evidence>
<dbReference type="PANTHER" id="PTHR30576">
    <property type="entry name" value="COLANIC BIOSYNTHESIS UDP-GLUCOSE LIPID CARRIER TRANSFERASE"/>
    <property type="match status" value="1"/>
</dbReference>
<accession>A0A4U3KZ41</accession>
<keyword evidence="3 9" id="KW-0808">Transferase</keyword>
<keyword evidence="5 7" id="KW-1133">Transmembrane helix</keyword>
<keyword evidence="10" id="KW-1185">Reference proteome</keyword>
<evidence type="ECO:0000256" key="7">
    <source>
        <dbReference type="SAM" id="Phobius"/>
    </source>
</evidence>
<dbReference type="Pfam" id="PF02397">
    <property type="entry name" value="Bac_transf"/>
    <property type="match status" value="1"/>
</dbReference>
<evidence type="ECO:0000313" key="10">
    <source>
        <dbReference type="Proteomes" id="UP000305848"/>
    </source>
</evidence>
<evidence type="ECO:0000256" key="4">
    <source>
        <dbReference type="ARBA" id="ARBA00022692"/>
    </source>
</evidence>
<evidence type="ECO:0000313" key="9">
    <source>
        <dbReference type="EMBL" id="TKK67159.1"/>
    </source>
</evidence>
<dbReference type="GO" id="GO:0089702">
    <property type="term" value="F:undecaprenyl-phosphate glucose phosphotransferase activity"/>
    <property type="evidence" value="ECO:0007669"/>
    <property type="project" value="UniProtKB-EC"/>
</dbReference>
<keyword evidence="4 7" id="KW-0812">Transmembrane</keyword>
<dbReference type="Gene3D" id="3.40.50.720">
    <property type="entry name" value="NAD(P)-binding Rossmann-like Domain"/>
    <property type="match status" value="1"/>
</dbReference>
<feature type="transmembrane region" description="Helical" evidence="7">
    <location>
        <begin position="7"/>
        <end position="32"/>
    </location>
</feature>
<feature type="transmembrane region" description="Helical" evidence="7">
    <location>
        <begin position="100"/>
        <end position="122"/>
    </location>
</feature>
<dbReference type="NCBIfam" id="TIGR03023">
    <property type="entry name" value="WcaJ_sugtrans"/>
    <property type="match status" value="1"/>
</dbReference>
<feature type="transmembrane region" description="Helical" evidence="7">
    <location>
        <begin position="38"/>
        <end position="57"/>
    </location>
</feature>